<keyword evidence="3" id="KW-1185">Reference proteome</keyword>
<protein>
    <recommendedName>
        <fullName evidence="4">YokE-like PH domain-containing protein</fullName>
    </recommendedName>
</protein>
<reference evidence="3" key="1">
    <citation type="journal article" date="2019" name="Int. J. Syst. Evol. Microbiol.">
        <title>The Global Catalogue of Microorganisms (GCM) 10K type strain sequencing project: providing services to taxonomists for standard genome sequencing and annotation.</title>
        <authorList>
            <consortium name="The Broad Institute Genomics Platform"/>
            <consortium name="The Broad Institute Genome Sequencing Center for Infectious Disease"/>
            <person name="Wu L."/>
            <person name="Ma J."/>
        </authorList>
    </citation>
    <scope>NUCLEOTIDE SEQUENCE [LARGE SCALE GENOMIC DNA]</scope>
    <source>
        <strain evidence="3">JCM 18019</strain>
    </source>
</reference>
<organism evidence="2 3">
    <name type="scientific">Chryseobacterium ginsengisoli</name>
    <dbReference type="NCBI Taxonomy" id="363853"/>
    <lineage>
        <taxon>Bacteria</taxon>
        <taxon>Pseudomonadati</taxon>
        <taxon>Bacteroidota</taxon>
        <taxon>Flavobacteriia</taxon>
        <taxon>Flavobacteriales</taxon>
        <taxon>Weeksellaceae</taxon>
        <taxon>Chryseobacterium group</taxon>
        <taxon>Chryseobacterium</taxon>
    </lineage>
</organism>
<evidence type="ECO:0000256" key="1">
    <source>
        <dbReference type="SAM" id="Phobius"/>
    </source>
</evidence>
<keyword evidence="1" id="KW-0472">Membrane</keyword>
<evidence type="ECO:0000313" key="3">
    <source>
        <dbReference type="Proteomes" id="UP001500353"/>
    </source>
</evidence>
<sequence length="157" mass="18503">MEIYFIFSGILCFLILGHLGVHFYNKEKHKKLLEFLNGKDYLLVKNVSTDIDVSISKSIFNHINKANVIFFKDHIFLLVTSKIFRQAQPILQISRIGNNEKFANIWEEINYISKIKIEDKLRITGFSDRGSLKINYKIFLDFKNKNFDLESYLNESE</sequence>
<keyword evidence="1" id="KW-0812">Transmembrane</keyword>
<comment type="caution">
    <text evidence="2">The sequence shown here is derived from an EMBL/GenBank/DDBJ whole genome shotgun (WGS) entry which is preliminary data.</text>
</comment>
<evidence type="ECO:0008006" key="4">
    <source>
        <dbReference type="Google" id="ProtNLM"/>
    </source>
</evidence>
<keyword evidence="1" id="KW-1133">Transmembrane helix</keyword>
<accession>A0ABP9MUL8</accession>
<feature type="transmembrane region" description="Helical" evidence="1">
    <location>
        <begin position="6"/>
        <end position="24"/>
    </location>
</feature>
<dbReference type="EMBL" id="BAABHX010000011">
    <property type="protein sequence ID" value="GAA5102330.1"/>
    <property type="molecule type" value="Genomic_DNA"/>
</dbReference>
<dbReference type="Proteomes" id="UP001500353">
    <property type="component" value="Unassembled WGS sequence"/>
</dbReference>
<evidence type="ECO:0000313" key="2">
    <source>
        <dbReference type="EMBL" id="GAA5102330.1"/>
    </source>
</evidence>
<name>A0ABP9MUL8_9FLAO</name>
<dbReference type="RefSeq" id="WP_345208588.1">
    <property type="nucleotide sequence ID" value="NZ_BAABHX010000011.1"/>
</dbReference>
<gene>
    <name evidence="2" type="ORF">GCM10023210_43240</name>
</gene>
<proteinExistence type="predicted"/>